<dbReference type="GO" id="GO:0003729">
    <property type="term" value="F:mRNA binding"/>
    <property type="evidence" value="ECO:0007669"/>
    <property type="project" value="TreeGrafter"/>
</dbReference>
<organism evidence="6 7">
    <name type="scientific">Eremothecium sinecaudum</name>
    <dbReference type="NCBI Taxonomy" id="45286"/>
    <lineage>
        <taxon>Eukaryota</taxon>
        <taxon>Fungi</taxon>
        <taxon>Dikarya</taxon>
        <taxon>Ascomycota</taxon>
        <taxon>Saccharomycotina</taxon>
        <taxon>Saccharomycetes</taxon>
        <taxon>Saccharomycetales</taxon>
        <taxon>Saccharomycetaceae</taxon>
        <taxon>Eremothecium</taxon>
    </lineage>
</organism>
<feature type="compositionally biased region" description="Basic and acidic residues" evidence="3">
    <location>
        <begin position="180"/>
        <end position="311"/>
    </location>
</feature>
<accession>A0A109UX05</accession>
<dbReference type="GO" id="GO:1990904">
    <property type="term" value="C:ribonucleoprotein complex"/>
    <property type="evidence" value="ECO:0007669"/>
    <property type="project" value="TreeGrafter"/>
</dbReference>
<protein>
    <submittedName>
        <fullName evidence="6">HDL163Wp</fullName>
    </submittedName>
</protein>
<feature type="compositionally biased region" description="Polar residues" evidence="3">
    <location>
        <begin position="356"/>
        <end position="392"/>
    </location>
</feature>
<evidence type="ECO:0000259" key="5">
    <source>
        <dbReference type="PROSITE" id="PS50177"/>
    </source>
</evidence>
<dbReference type="GeneID" id="28723832"/>
<dbReference type="Gene3D" id="3.10.450.50">
    <property type="match status" value="1"/>
</dbReference>
<feature type="region of interest" description="Disordered" evidence="3">
    <location>
        <begin position="161"/>
        <end position="422"/>
    </location>
</feature>
<dbReference type="Proteomes" id="UP000243052">
    <property type="component" value="Chromosome iv"/>
</dbReference>
<dbReference type="GO" id="GO:0034517">
    <property type="term" value="P:ribophagy"/>
    <property type="evidence" value="ECO:0007669"/>
    <property type="project" value="TreeGrafter"/>
</dbReference>
<gene>
    <name evidence="6" type="ORF">AW171_hschr42479</name>
</gene>
<name>A0A109UX05_9SACH</name>
<keyword evidence="1 2" id="KW-0694">RNA-binding</keyword>
<evidence type="ECO:0000259" key="4">
    <source>
        <dbReference type="PROSITE" id="PS50102"/>
    </source>
</evidence>
<feature type="region of interest" description="Disordered" evidence="3">
    <location>
        <begin position="493"/>
        <end position="532"/>
    </location>
</feature>
<dbReference type="OrthoDB" id="339151at2759"/>
<evidence type="ECO:0000256" key="3">
    <source>
        <dbReference type="SAM" id="MobiDB-lite"/>
    </source>
</evidence>
<dbReference type="CDD" id="cd00780">
    <property type="entry name" value="NTF2"/>
    <property type="match status" value="1"/>
</dbReference>
<keyword evidence="7" id="KW-1185">Reference proteome</keyword>
<dbReference type="PANTHER" id="PTHR10693:SF20">
    <property type="entry name" value="AT27578P"/>
    <property type="match status" value="1"/>
</dbReference>
<proteinExistence type="predicted"/>
<dbReference type="InterPro" id="IPR035979">
    <property type="entry name" value="RBD_domain_sf"/>
</dbReference>
<evidence type="ECO:0000256" key="1">
    <source>
        <dbReference type="ARBA" id="ARBA00022884"/>
    </source>
</evidence>
<dbReference type="InterPro" id="IPR032710">
    <property type="entry name" value="NTF2-like_dom_sf"/>
</dbReference>
<dbReference type="InterPro" id="IPR012677">
    <property type="entry name" value="Nucleotide-bd_a/b_plait_sf"/>
</dbReference>
<dbReference type="PROSITE" id="PS50102">
    <property type="entry name" value="RRM"/>
    <property type="match status" value="1"/>
</dbReference>
<feature type="domain" description="RRM" evidence="4">
    <location>
        <begin position="429"/>
        <end position="498"/>
    </location>
</feature>
<feature type="compositionally biased region" description="Polar residues" evidence="3">
    <location>
        <begin position="323"/>
        <end position="333"/>
    </location>
</feature>
<dbReference type="PANTHER" id="PTHR10693">
    <property type="entry name" value="RAS GTPASE-ACTIVATING PROTEIN-BINDING PROTEIN"/>
    <property type="match status" value="1"/>
</dbReference>
<dbReference type="Gene3D" id="3.30.70.330">
    <property type="match status" value="1"/>
</dbReference>
<dbReference type="RefSeq" id="XP_017987577.1">
    <property type="nucleotide sequence ID" value="XM_018131845.1"/>
</dbReference>
<feature type="compositionally biased region" description="Polar residues" evidence="3">
    <location>
        <begin position="506"/>
        <end position="518"/>
    </location>
</feature>
<feature type="compositionally biased region" description="Low complexity" evidence="3">
    <location>
        <begin position="161"/>
        <end position="171"/>
    </location>
</feature>
<sequence>MTVANVQDIGYAFLKTYYQRMHNDPSKLYHLYSSTAELTHINYQVNLSEKGDVLPTVKVIGKENISKFYSRNNKMVQDVRVKIDACDFQSTGANNTGILVLALGEIYWSNTPTYRFCQTFILNPVANNNKMYDVTNDIMRFIPDVIKETIRTSSSELSAASAVSEAPAKGAVAKSQKPSVGKEEVDTKVEKKTEQKRELKKDEAKDTRDTKDDSRETKDVNEAKEAKETKESKDHKESKEPKETKEPKVSKDTKESKEPRDSAEFKEPKETKDNKDTSDSKDMKDTKESKKEATLAKKESSEVRTEKREPHPVSPAPIKENSKTNSKLVTYANNKEERKADSRQKDYAKEVDRKQAQQSDSEAPSKVSWASQLTNSESKAVPNVITNYTRVSPESARALDRKSPPPNRNSKTNNKKMKHVSVPNKDGYYPIYIRNTGGITNKELTESLEREFGTVIKISAQDSFAVVDFEDPQCQQDAIRMNALKINNTTVYIGPKTEKKRGPSLPSISASTSPTSVNGGRFNKKHSNKKKD</sequence>
<dbReference type="SUPFAM" id="SSF54427">
    <property type="entry name" value="NTF2-like"/>
    <property type="match status" value="1"/>
</dbReference>
<dbReference type="InterPro" id="IPR002075">
    <property type="entry name" value="NTF2_dom"/>
</dbReference>
<dbReference type="InterPro" id="IPR018222">
    <property type="entry name" value="Nuclear_transport_factor_2_euk"/>
</dbReference>
<feature type="compositionally biased region" description="Basic and acidic residues" evidence="3">
    <location>
        <begin position="334"/>
        <end position="355"/>
    </location>
</feature>
<dbReference type="SUPFAM" id="SSF54928">
    <property type="entry name" value="RNA-binding domain, RBD"/>
    <property type="match status" value="1"/>
</dbReference>
<dbReference type="GO" id="GO:0016579">
    <property type="term" value="P:protein deubiquitination"/>
    <property type="evidence" value="ECO:0007669"/>
    <property type="project" value="TreeGrafter"/>
</dbReference>
<feature type="compositionally biased region" description="Basic residues" evidence="3">
    <location>
        <begin position="522"/>
        <end position="532"/>
    </location>
</feature>
<dbReference type="GO" id="GO:0005829">
    <property type="term" value="C:cytosol"/>
    <property type="evidence" value="ECO:0007669"/>
    <property type="project" value="TreeGrafter"/>
</dbReference>
<feature type="domain" description="NTF2" evidence="5">
    <location>
        <begin position="9"/>
        <end position="141"/>
    </location>
</feature>
<evidence type="ECO:0000313" key="7">
    <source>
        <dbReference type="Proteomes" id="UP000243052"/>
    </source>
</evidence>
<dbReference type="STRING" id="45286.A0A109UX05"/>
<dbReference type="GO" id="GO:1990861">
    <property type="term" value="C:Ubp3-Bre5 deubiquitination complex"/>
    <property type="evidence" value="ECO:0007669"/>
    <property type="project" value="TreeGrafter"/>
</dbReference>
<dbReference type="EMBL" id="CP014244">
    <property type="protein sequence ID" value="AMD20581.1"/>
    <property type="molecule type" value="Genomic_DNA"/>
</dbReference>
<dbReference type="PROSITE" id="PS50177">
    <property type="entry name" value="NTF2_DOMAIN"/>
    <property type="match status" value="1"/>
</dbReference>
<dbReference type="InterPro" id="IPR039539">
    <property type="entry name" value="Ras_GTPase_bind_prot"/>
</dbReference>
<reference evidence="6 7" key="1">
    <citation type="submission" date="2016-01" db="EMBL/GenBank/DDBJ databases">
        <title>Genome sequence of the yeast Holleya sinecauda.</title>
        <authorList>
            <person name="Dietrich F.S."/>
        </authorList>
    </citation>
    <scope>NUCLEOTIDE SEQUENCE [LARGE SCALE GENOMIC DNA]</scope>
    <source>
        <strain evidence="6 7">ATCC 58844</strain>
    </source>
</reference>
<dbReference type="InterPro" id="IPR000504">
    <property type="entry name" value="RRM_dom"/>
</dbReference>
<dbReference type="Pfam" id="PF02136">
    <property type="entry name" value="NTF2"/>
    <property type="match status" value="1"/>
</dbReference>
<evidence type="ECO:0000256" key="2">
    <source>
        <dbReference type="PROSITE-ProRule" id="PRU00176"/>
    </source>
</evidence>
<evidence type="ECO:0000313" key="6">
    <source>
        <dbReference type="EMBL" id="AMD20581.1"/>
    </source>
</evidence>
<dbReference type="FunFam" id="3.10.450.50:FF:000017">
    <property type="entry name" value="UBP3-associated protein BRE5"/>
    <property type="match status" value="1"/>
</dbReference>
<dbReference type="AlphaFoldDB" id="A0A109UX05"/>